<dbReference type="Proteomes" id="UP000240493">
    <property type="component" value="Unassembled WGS sequence"/>
</dbReference>
<evidence type="ECO:0000256" key="2">
    <source>
        <dbReference type="ARBA" id="ARBA00022679"/>
    </source>
</evidence>
<dbReference type="PROSITE" id="PS50305">
    <property type="entry name" value="SIRTUIN"/>
    <property type="match status" value="1"/>
</dbReference>
<dbReference type="GO" id="GO:0036055">
    <property type="term" value="F:protein-succinyllysine desuccinylase activity"/>
    <property type="evidence" value="ECO:0007669"/>
    <property type="project" value="InterPro"/>
</dbReference>
<feature type="binding site" evidence="4">
    <location>
        <position position="131"/>
    </location>
    <ligand>
        <name>Zn(2+)</name>
        <dbReference type="ChEBI" id="CHEBI:29105"/>
    </ligand>
</feature>
<dbReference type="InterPro" id="IPR003000">
    <property type="entry name" value="Sirtuin"/>
</dbReference>
<dbReference type="GO" id="GO:0070403">
    <property type="term" value="F:NAD+ binding"/>
    <property type="evidence" value="ECO:0007669"/>
    <property type="project" value="InterPro"/>
</dbReference>
<sequence length="301" mass="33364">MAPHNDVEAFHQALRSSRRMLALCGAGLSASSGLPTFRGAGGYWRNYDSASLATVRAFRTDPGMVWLFYAYRRHLGLKAEPNPGHKALAALARRNLDFMCLTQNVDNLSQRAEHPSSQLKCLHGSLYDIKCSNESCDWIQKGNFDDPFCAALAPASVDMPNGEPLPLLDPYHRVKHITEDELPKCPKCKKGLQRPGVVWFGEDLDSAMMMDISAWMNTEPLDLMFVIGTSAQVYPAAGYIDKARKRGARIVTINPEAEDEAEMFKVKPGDFAFGKDAAEYLPILLEPVIGKPNEHGEFDMS</sequence>
<dbReference type="GO" id="GO:0046872">
    <property type="term" value="F:metal ion binding"/>
    <property type="evidence" value="ECO:0007669"/>
    <property type="project" value="UniProtKB-KW"/>
</dbReference>
<dbReference type="GO" id="GO:0017136">
    <property type="term" value="F:histone deacetylase activity, NAD-dependent"/>
    <property type="evidence" value="ECO:0007669"/>
    <property type="project" value="TreeGrafter"/>
</dbReference>
<dbReference type="GO" id="GO:0036054">
    <property type="term" value="F:protein-malonyllysine demalonylase activity"/>
    <property type="evidence" value="ECO:0007669"/>
    <property type="project" value="InterPro"/>
</dbReference>
<dbReference type="CDD" id="cd01412">
    <property type="entry name" value="SIRT5_Af1_CobB"/>
    <property type="match status" value="1"/>
</dbReference>
<feature type="domain" description="Deacetylase sirtuin-type" evidence="5">
    <location>
        <begin position="1"/>
        <end position="291"/>
    </location>
</feature>
<evidence type="ECO:0000313" key="7">
    <source>
        <dbReference type="Proteomes" id="UP000240493"/>
    </source>
</evidence>
<feature type="binding site" evidence="4">
    <location>
        <position position="185"/>
    </location>
    <ligand>
        <name>Zn(2+)</name>
        <dbReference type="ChEBI" id="CHEBI:29105"/>
    </ligand>
</feature>
<evidence type="ECO:0000313" key="6">
    <source>
        <dbReference type="EMBL" id="PTB42832.1"/>
    </source>
</evidence>
<dbReference type="InterPro" id="IPR026590">
    <property type="entry name" value="Ssirtuin_cat_dom"/>
</dbReference>
<dbReference type="InterPro" id="IPR026591">
    <property type="entry name" value="Sirtuin_cat_small_dom_sf"/>
</dbReference>
<accession>A0A2T3ZDE7</accession>
<protein>
    <recommendedName>
        <fullName evidence="5">Deacetylase sirtuin-type domain-containing protein</fullName>
    </recommendedName>
</protein>
<gene>
    <name evidence="6" type="ORF">M441DRAFT_55882</name>
</gene>
<dbReference type="STRING" id="1042311.A0A2T3ZDE7"/>
<dbReference type="InterPro" id="IPR027546">
    <property type="entry name" value="Sirtuin_class_III"/>
</dbReference>
<dbReference type="AlphaFoldDB" id="A0A2T3ZDE7"/>
<keyword evidence="3" id="KW-0520">NAD</keyword>
<proteinExistence type="inferred from homology"/>
<evidence type="ECO:0000256" key="4">
    <source>
        <dbReference type="PROSITE-ProRule" id="PRU00236"/>
    </source>
</evidence>
<evidence type="ECO:0000256" key="1">
    <source>
        <dbReference type="ARBA" id="ARBA00006924"/>
    </source>
</evidence>
<evidence type="ECO:0000259" key="5">
    <source>
        <dbReference type="PROSITE" id="PS50305"/>
    </source>
</evidence>
<keyword evidence="4" id="KW-0862">Zinc</keyword>
<reference evidence="6 7" key="1">
    <citation type="submission" date="2016-07" db="EMBL/GenBank/DDBJ databases">
        <title>Multiple horizontal gene transfer events from other fungi enriched the ability of initially mycotrophic Trichoderma (Ascomycota) to feed on dead plant biomass.</title>
        <authorList>
            <consortium name="DOE Joint Genome Institute"/>
            <person name="Aerts A."/>
            <person name="Atanasova L."/>
            <person name="Chenthamara K."/>
            <person name="Zhang J."/>
            <person name="Grujic M."/>
            <person name="Henrissat B."/>
            <person name="Kuo A."/>
            <person name="Salamov A."/>
            <person name="Lipzen A."/>
            <person name="Labutti K."/>
            <person name="Barry K."/>
            <person name="Miao Y."/>
            <person name="Rahimi M.J."/>
            <person name="Shen Q."/>
            <person name="Grigoriev I.V."/>
            <person name="Kubicek C.P."/>
            <person name="Druzhinina I.S."/>
        </authorList>
    </citation>
    <scope>NUCLEOTIDE SEQUENCE [LARGE SCALE GENOMIC DNA]</scope>
    <source>
        <strain evidence="6 7">CBS 433.97</strain>
    </source>
</reference>
<dbReference type="Gene3D" id="3.30.1600.10">
    <property type="entry name" value="SIR2/SIRT2 'Small Domain"/>
    <property type="match status" value="1"/>
</dbReference>
<dbReference type="EMBL" id="KZ679259">
    <property type="protein sequence ID" value="PTB42832.1"/>
    <property type="molecule type" value="Genomic_DNA"/>
</dbReference>
<comment type="similarity">
    <text evidence="1">Belongs to the sirtuin family. Class I subfamily.</text>
</comment>
<feature type="binding site" evidence="4">
    <location>
        <position position="188"/>
    </location>
    <ligand>
        <name>Zn(2+)</name>
        <dbReference type="ChEBI" id="CHEBI:29105"/>
    </ligand>
</feature>
<name>A0A2T3ZDE7_TRIA4</name>
<dbReference type="OrthoDB" id="424302at2759"/>
<dbReference type="SUPFAM" id="SSF52467">
    <property type="entry name" value="DHS-like NAD/FAD-binding domain"/>
    <property type="match status" value="1"/>
</dbReference>
<dbReference type="InterPro" id="IPR050134">
    <property type="entry name" value="NAD-dep_sirtuin_deacylases"/>
</dbReference>
<dbReference type="InterPro" id="IPR029035">
    <property type="entry name" value="DHS-like_NAD/FAD-binding_dom"/>
</dbReference>
<dbReference type="PANTHER" id="PTHR11085">
    <property type="entry name" value="NAD-DEPENDENT PROTEIN DEACYLASE SIRTUIN-5, MITOCHONDRIAL-RELATED"/>
    <property type="match status" value="1"/>
</dbReference>
<organism evidence="6 7">
    <name type="scientific">Trichoderma asperellum (strain ATCC 204424 / CBS 433.97 / NBRC 101777)</name>
    <dbReference type="NCBI Taxonomy" id="1042311"/>
    <lineage>
        <taxon>Eukaryota</taxon>
        <taxon>Fungi</taxon>
        <taxon>Dikarya</taxon>
        <taxon>Ascomycota</taxon>
        <taxon>Pezizomycotina</taxon>
        <taxon>Sordariomycetes</taxon>
        <taxon>Hypocreomycetidae</taxon>
        <taxon>Hypocreales</taxon>
        <taxon>Hypocreaceae</taxon>
        <taxon>Trichoderma</taxon>
    </lineage>
</organism>
<keyword evidence="7" id="KW-1185">Reference proteome</keyword>
<evidence type="ECO:0000256" key="3">
    <source>
        <dbReference type="ARBA" id="ARBA00023027"/>
    </source>
</evidence>
<dbReference type="GO" id="GO:0005634">
    <property type="term" value="C:nucleus"/>
    <property type="evidence" value="ECO:0007669"/>
    <property type="project" value="TreeGrafter"/>
</dbReference>
<feature type="active site" description="Proton acceptor" evidence="4">
    <location>
        <position position="123"/>
    </location>
</feature>
<dbReference type="Pfam" id="PF02146">
    <property type="entry name" value="SIR2"/>
    <property type="match status" value="1"/>
</dbReference>
<feature type="binding site" evidence="4">
    <location>
        <position position="136"/>
    </location>
    <ligand>
        <name>Zn(2+)</name>
        <dbReference type="ChEBI" id="CHEBI:29105"/>
    </ligand>
</feature>
<dbReference type="PANTHER" id="PTHR11085:SF10">
    <property type="entry name" value="NAD-DEPENDENT PROTEIN DEACYLASE SIRTUIN-5, MITOCHONDRIAL-RELATED"/>
    <property type="match status" value="1"/>
</dbReference>
<keyword evidence="2" id="KW-0808">Transferase</keyword>
<dbReference type="Gene3D" id="3.40.50.1220">
    <property type="entry name" value="TPP-binding domain"/>
    <property type="match status" value="1"/>
</dbReference>
<keyword evidence="4" id="KW-0479">Metal-binding</keyword>